<accession>A0A831ES23</accession>
<feature type="region of interest" description="Disordered" evidence="1">
    <location>
        <begin position="30"/>
        <end position="51"/>
    </location>
</feature>
<comment type="caution">
    <text evidence="2">The sequence shown here is derived from an EMBL/GenBank/DDBJ whole genome shotgun (WGS) entry which is preliminary data.</text>
</comment>
<gene>
    <name evidence="2" type="ORF">BN437_2959</name>
</gene>
<protein>
    <submittedName>
        <fullName evidence="2">Uncharacterized protein</fullName>
    </submittedName>
</protein>
<sequence>MPESNGQLQAEAAKYLRPLHCRTCLPEVVPQKQHSECKKASADGWPEVKTR</sequence>
<dbReference type="EMBL" id="CAPB01000035">
    <property type="protein sequence ID" value="CCO94869.1"/>
    <property type="molecule type" value="Genomic_DNA"/>
</dbReference>
<evidence type="ECO:0000256" key="1">
    <source>
        <dbReference type="SAM" id="MobiDB-lite"/>
    </source>
</evidence>
<evidence type="ECO:0000313" key="2">
    <source>
        <dbReference type="EMBL" id="CCO94869.1"/>
    </source>
</evidence>
<feature type="compositionally biased region" description="Basic and acidic residues" evidence="1">
    <location>
        <begin position="33"/>
        <end position="51"/>
    </location>
</feature>
<dbReference type="AlphaFoldDB" id="A0A831ES23"/>
<evidence type="ECO:0000313" key="3">
    <source>
        <dbReference type="Proteomes" id="UP000013111"/>
    </source>
</evidence>
<organism evidence="2 3">
    <name type="scientific">Erwinia amylovora NBRC 12687 = CFBP 1232</name>
    <dbReference type="NCBI Taxonomy" id="1219359"/>
    <lineage>
        <taxon>Bacteria</taxon>
        <taxon>Pseudomonadati</taxon>
        <taxon>Pseudomonadota</taxon>
        <taxon>Gammaproteobacteria</taxon>
        <taxon>Enterobacterales</taxon>
        <taxon>Erwiniaceae</taxon>
        <taxon>Erwinia</taxon>
    </lineage>
</organism>
<dbReference type="Proteomes" id="UP000013111">
    <property type="component" value="Unassembled WGS sequence"/>
</dbReference>
<name>A0A831ES23_ERWAM</name>
<reference evidence="2 3" key="2">
    <citation type="submission" date="2013-04" db="EMBL/GenBank/DDBJ databases">
        <title>Comparative genomics of 12 strains of Erwinia amylovora identifies a pan-genome with a large conserved core and provides insights into host specificity.</title>
        <authorList>
            <person name="Mann R.A."/>
            <person name="Smits T.H.M."/>
            <person name="Buehlmann A."/>
            <person name="Blom J."/>
            <person name="Goesmann A."/>
            <person name="Frey J.E."/>
            <person name="Plummer K.M."/>
            <person name="Beer S.V."/>
            <person name="Luck J."/>
            <person name="Duffy B."/>
            <person name="Rodoni B."/>
        </authorList>
    </citation>
    <scope>NUCLEOTIDE SEQUENCE [LARGE SCALE GENOMIC DNA]</scope>
    <source>
        <strain evidence="3">CFBP 1232</strain>
    </source>
</reference>
<reference evidence="2 3" key="1">
    <citation type="submission" date="2012-11" db="EMBL/GenBank/DDBJ databases">
        <authorList>
            <person name="Linke B."/>
        </authorList>
    </citation>
    <scope>NUCLEOTIDE SEQUENCE [LARGE SCALE GENOMIC DNA]</scope>
    <source>
        <strain evidence="3">CFBP 1232</strain>
    </source>
</reference>
<proteinExistence type="predicted"/>